<dbReference type="SMART" id="SM00388">
    <property type="entry name" value="HisKA"/>
    <property type="match status" value="1"/>
</dbReference>
<dbReference type="PANTHER" id="PTHR43065:SF49">
    <property type="entry name" value="HISTIDINE KINASE"/>
    <property type="match status" value="1"/>
</dbReference>
<dbReference type="CDD" id="cd00082">
    <property type="entry name" value="HisKA"/>
    <property type="match status" value="1"/>
</dbReference>
<dbReference type="PROSITE" id="PS50110">
    <property type="entry name" value="RESPONSE_REGULATORY"/>
    <property type="match status" value="1"/>
</dbReference>
<feature type="domain" description="Histidine kinase" evidence="5">
    <location>
        <begin position="401"/>
        <end position="622"/>
    </location>
</feature>
<evidence type="ECO:0000259" key="5">
    <source>
        <dbReference type="PROSITE" id="PS50109"/>
    </source>
</evidence>
<keyword evidence="10" id="KW-1185">Reference proteome</keyword>
<dbReference type="InterPro" id="IPR036890">
    <property type="entry name" value="HATPase_C_sf"/>
</dbReference>
<dbReference type="PROSITE" id="PS50109">
    <property type="entry name" value="HIS_KIN"/>
    <property type="match status" value="1"/>
</dbReference>
<dbReference type="Pfam" id="PF00072">
    <property type="entry name" value="Response_reg"/>
    <property type="match status" value="1"/>
</dbReference>
<accession>A0A1M6AEA5</accession>
<dbReference type="SMART" id="SM00091">
    <property type="entry name" value="PAS"/>
    <property type="match status" value="2"/>
</dbReference>
<dbReference type="Proteomes" id="UP000184292">
    <property type="component" value="Unassembled WGS sequence"/>
</dbReference>
<feature type="domain" description="Response regulatory" evidence="6">
    <location>
        <begin position="642"/>
        <end position="757"/>
    </location>
</feature>
<evidence type="ECO:0000313" key="10">
    <source>
        <dbReference type="Proteomes" id="UP000184292"/>
    </source>
</evidence>
<dbReference type="SMART" id="SM00086">
    <property type="entry name" value="PAC"/>
    <property type="match status" value="2"/>
</dbReference>
<dbReference type="InterPro" id="IPR004358">
    <property type="entry name" value="Sig_transdc_His_kin-like_C"/>
</dbReference>
<dbReference type="Gene3D" id="3.40.50.2300">
    <property type="match status" value="1"/>
</dbReference>
<dbReference type="Gene3D" id="3.30.450.20">
    <property type="entry name" value="PAS domain"/>
    <property type="match status" value="2"/>
</dbReference>
<reference evidence="9 10" key="1">
    <citation type="submission" date="2016-11" db="EMBL/GenBank/DDBJ databases">
        <authorList>
            <person name="Jaros S."/>
            <person name="Januszkiewicz K."/>
            <person name="Wedrychowicz H."/>
        </authorList>
    </citation>
    <scope>NUCLEOTIDE SEQUENCE [LARGE SCALE GENOMIC DNA]</scope>
    <source>
        <strain evidence="9 10">DSM 100565</strain>
    </source>
</reference>
<sequence>MVRQHARTPSGSGPESDGTGEVLIVLHLERTSGAVGWTFCLPGPWPLSGRPQTLAGLLRLVHPADRGTALVAAGEAANGRAVEFSVRARTATATGAGDFADVAVTGGPHPEDPDRTYRLVGRIASPAGAPVGGLAEMAVESLDEMVLVTEASSLDGPDGPRIVFVNPAFERATGYGLAEVLGCTPRILQGPLTRRESLERIRGALERGEQVTEELLNYRKDGSTFYNEVTISPAGPRGGGPACFVAVQRDVTERRAWQRQLENLEERYRLVVHGTRDIIWDWHVGTETLWWSENANDVVGTRPGTIGDWLSLVHPGDRDRVGAGVEELRSGGAEIVSDDYRLRRADGVYIDVEDRAVAIRDRTGAVVRLVGTMKDVTEIRRLDRQLRRKQRLEAIGELTGGVAHDFNNLLTIVLGNADALELQLGAAPGGDRARTIIAAAERGAELTSRMLAFARAEELRPVPTDVAALIDEFRPILEGGLGQRISLVVESLPSLRPALVDPGKLEIALLNIVINSRDAMPEGGQVTIRLGDDGKALARQLDDERSELRDFIAIRIADDGAGMSREVAERAFDPFFSTKGGRGTGLGLSMVYGFAKQSGGHVQIESEPGAGTIVHLFLPASSGAAPRRGPVDGARFEGRDRHVLLVEDDPDVRANAEELLLSFGLGVTSAGSGAEALTASRDAGHIDLLFTDIVLPDIDGRALAERLVAERPGLKVLFATGYAAEEGAAPQPQRPEQRILRKPYRRSDLARQLLDLLDGDGK</sequence>
<feature type="domain" description="PAC" evidence="8">
    <location>
        <begin position="336"/>
        <end position="388"/>
    </location>
</feature>
<dbReference type="InterPro" id="IPR035965">
    <property type="entry name" value="PAS-like_dom_sf"/>
</dbReference>
<evidence type="ECO:0000259" key="6">
    <source>
        <dbReference type="PROSITE" id="PS50110"/>
    </source>
</evidence>
<dbReference type="Gene3D" id="1.10.287.130">
    <property type="match status" value="1"/>
</dbReference>
<dbReference type="EC" id="2.7.13.3" evidence="2"/>
<dbReference type="InterPro" id="IPR011006">
    <property type="entry name" value="CheY-like_superfamily"/>
</dbReference>
<dbReference type="InterPro" id="IPR003661">
    <property type="entry name" value="HisK_dim/P_dom"/>
</dbReference>
<comment type="catalytic activity">
    <reaction evidence="1">
        <text>ATP + protein L-histidine = ADP + protein N-phospho-L-histidine.</text>
        <dbReference type="EC" id="2.7.13.3"/>
    </reaction>
</comment>
<dbReference type="InterPro" id="IPR000014">
    <property type="entry name" value="PAS"/>
</dbReference>
<dbReference type="InterPro" id="IPR036097">
    <property type="entry name" value="HisK_dim/P_sf"/>
</dbReference>
<dbReference type="InterPro" id="IPR001610">
    <property type="entry name" value="PAC"/>
</dbReference>
<feature type="domain" description="PAC" evidence="8">
    <location>
        <begin position="209"/>
        <end position="263"/>
    </location>
</feature>
<dbReference type="Gene3D" id="3.30.565.10">
    <property type="entry name" value="Histidine kinase-like ATPase, C-terminal domain"/>
    <property type="match status" value="1"/>
</dbReference>
<feature type="domain" description="PAS" evidence="7">
    <location>
        <begin position="138"/>
        <end position="208"/>
    </location>
</feature>
<evidence type="ECO:0000259" key="8">
    <source>
        <dbReference type="PROSITE" id="PS50113"/>
    </source>
</evidence>
<dbReference type="Pfam" id="PF02518">
    <property type="entry name" value="HATPase_c"/>
    <property type="match status" value="1"/>
</dbReference>
<feature type="modified residue" description="4-aspartylphosphate" evidence="4">
    <location>
        <position position="692"/>
    </location>
</feature>
<dbReference type="InterPro" id="IPR000700">
    <property type="entry name" value="PAS-assoc_C"/>
</dbReference>
<keyword evidence="3 4" id="KW-0597">Phosphoprotein</keyword>
<evidence type="ECO:0000259" key="7">
    <source>
        <dbReference type="PROSITE" id="PS50112"/>
    </source>
</evidence>
<dbReference type="STRING" id="1447782.SAMN05444417_0388"/>
<dbReference type="NCBIfam" id="TIGR00229">
    <property type="entry name" value="sensory_box"/>
    <property type="match status" value="2"/>
</dbReference>
<dbReference type="InterPro" id="IPR005467">
    <property type="entry name" value="His_kinase_dom"/>
</dbReference>
<dbReference type="PANTHER" id="PTHR43065">
    <property type="entry name" value="SENSOR HISTIDINE KINASE"/>
    <property type="match status" value="1"/>
</dbReference>
<dbReference type="PROSITE" id="PS50112">
    <property type="entry name" value="PAS"/>
    <property type="match status" value="1"/>
</dbReference>
<dbReference type="AlphaFoldDB" id="A0A1M6AEA5"/>
<evidence type="ECO:0000256" key="2">
    <source>
        <dbReference type="ARBA" id="ARBA00012438"/>
    </source>
</evidence>
<dbReference type="InterPro" id="IPR013655">
    <property type="entry name" value="PAS_fold_3"/>
</dbReference>
<dbReference type="CDD" id="cd00130">
    <property type="entry name" value="PAS"/>
    <property type="match status" value="2"/>
</dbReference>
<evidence type="ECO:0000256" key="4">
    <source>
        <dbReference type="PROSITE-ProRule" id="PRU00169"/>
    </source>
</evidence>
<dbReference type="InterPro" id="IPR001789">
    <property type="entry name" value="Sig_transdc_resp-reg_receiver"/>
</dbReference>
<gene>
    <name evidence="9" type="ORF">SAMN05444417_0388</name>
</gene>
<evidence type="ECO:0000313" key="9">
    <source>
        <dbReference type="EMBL" id="SHI34789.1"/>
    </source>
</evidence>
<organism evidence="9 10">
    <name type="scientific">Wenxinia saemankumensis</name>
    <dbReference type="NCBI Taxonomy" id="1447782"/>
    <lineage>
        <taxon>Bacteria</taxon>
        <taxon>Pseudomonadati</taxon>
        <taxon>Pseudomonadota</taxon>
        <taxon>Alphaproteobacteria</taxon>
        <taxon>Rhodobacterales</taxon>
        <taxon>Roseobacteraceae</taxon>
        <taxon>Wenxinia</taxon>
    </lineage>
</organism>
<dbReference type="PROSITE" id="PS50113">
    <property type="entry name" value="PAC"/>
    <property type="match status" value="2"/>
</dbReference>
<dbReference type="SMART" id="SM00448">
    <property type="entry name" value="REC"/>
    <property type="match status" value="1"/>
</dbReference>
<dbReference type="RefSeq" id="WP_073326045.1">
    <property type="nucleotide sequence ID" value="NZ_FQYO01000001.1"/>
</dbReference>
<protein>
    <recommendedName>
        <fullName evidence="2">histidine kinase</fullName>
        <ecNumber evidence="2">2.7.13.3</ecNumber>
    </recommendedName>
</protein>
<dbReference type="SUPFAM" id="SSF55785">
    <property type="entry name" value="PYP-like sensor domain (PAS domain)"/>
    <property type="match status" value="2"/>
</dbReference>
<evidence type="ECO:0000256" key="1">
    <source>
        <dbReference type="ARBA" id="ARBA00000085"/>
    </source>
</evidence>
<dbReference type="SMART" id="SM00387">
    <property type="entry name" value="HATPase_c"/>
    <property type="match status" value="1"/>
</dbReference>
<dbReference type="GO" id="GO:0000155">
    <property type="term" value="F:phosphorelay sensor kinase activity"/>
    <property type="evidence" value="ECO:0007669"/>
    <property type="project" value="InterPro"/>
</dbReference>
<dbReference type="PRINTS" id="PR00344">
    <property type="entry name" value="BCTRLSENSOR"/>
</dbReference>
<name>A0A1M6AEA5_9RHOB</name>
<dbReference type="SUPFAM" id="SSF52172">
    <property type="entry name" value="CheY-like"/>
    <property type="match status" value="1"/>
</dbReference>
<dbReference type="Pfam" id="PF13426">
    <property type="entry name" value="PAS_9"/>
    <property type="match status" value="1"/>
</dbReference>
<proteinExistence type="predicted"/>
<dbReference type="EMBL" id="FQYO01000001">
    <property type="protein sequence ID" value="SHI34789.1"/>
    <property type="molecule type" value="Genomic_DNA"/>
</dbReference>
<dbReference type="InterPro" id="IPR003594">
    <property type="entry name" value="HATPase_dom"/>
</dbReference>
<dbReference type="SUPFAM" id="SSF55874">
    <property type="entry name" value="ATPase domain of HSP90 chaperone/DNA topoisomerase II/histidine kinase"/>
    <property type="match status" value="1"/>
</dbReference>
<dbReference type="SUPFAM" id="SSF47384">
    <property type="entry name" value="Homodimeric domain of signal transducing histidine kinase"/>
    <property type="match status" value="1"/>
</dbReference>
<dbReference type="Pfam" id="PF08447">
    <property type="entry name" value="PAS_3"/>
    <property type="match status" value="1"/>
</dbReference>
<evidence type="ECO:0000256" key="3">
    <source>
        <dbReference type="ARBA" id="ARBA00022553"/>
    </source>
</evidence>